<protein>
    <submittedName>
        <fullName evidence="1">Uncharacterized protein</fullName>
    </submittedName>
</protein>
<comment type="caution">
    <text evidence="1">The sequence shown here is derived from an EMBL/GenBank/DDBJ whole genome shotgun (WGS) entry which is preliminary data.</text>
</comment>
<gene>
    <name evidence="1" type="ORF">O6H91_03G060300</name>
</gene>
<sequence>MRRINATHASDQQRPQSPTPRISSNGVASPRRAASVERRRSLVTDTKAQSSSLNAGSASRRLWPSSNGAFSSLQAISGASLLDGRPLKDRPEAKRKVEAGDQTLRPAANGVHRSVDFSERRKTPERKGTIPERKGTPARRRLSTDQAENARPTEAVQPKADVQRPQGSGAEGKRGFLSRSLDLGTPKGSNPSRTAASLLMQASSPNITSPRSFRSSSTTRVVPSSSINEATPRRMSPDTRGIRRDTGIIGQRKLDTAQNFPSKSEVHMAGAVSAKSKSIERTKTMPSPTEPGLADNKLTRSSWASSPVRGRSPNLTAGAQAYPSSFAQSKIVRAPSPLRGLQSPTRSRVPSSPLLSSVSLNFHPKSPLGIASFSVEGAKGKRTTVSQMEEALLLKVLHNRWMQWRFVNARADAILNIQKAFVEKSLFNVWIKTSNLRASVETQRVKLQEARESIKLDSILSSYAIHLEAASAVQDEHLVAVSGVTEALKSATLIIPVTGVARADLRGIKETVGYAAELINAMGVIVRALVPKVARLDNLASELAKGAAQEMTLLAECGNLLAKVATLEQTEEYSLRAHFMQLQHGKLHCQQAA</sequence>
<evidence type="ECO:0000313" key="2">
    <source>
        <dbReference type="Proteomes" id="UP001162992"/>
    </source>
</evidence>
<evidence type="ECO:0000313" key="1">
    <source>
        <dbReference type="EMBL" id="KAJ7562236.1"/>
    </source>
</evidence>
<name>A0ACC2E711_DIPCM</name>
<accession>A0ACC2E711</accession>
<dbReference type="EMBL" id="CM055094">
    <property type="protein sequence ID" value="KAJ7562236.1"/>
    <property type="molecule type" value="Genomic_DNA"/>
</dbReference>
<keyword evidence="2" id="KW-1185">Reference proteome</keyword>
<reference evidence="2" key="1">
    <citation type="journal article" date="2024" name="Proc. Natl. Acad. Sci. U.S.A.">
        <title>Extraordinary preservation of gene collinearity over three hundred million years revealed in homosporous lycophytes.</title>
        <authorList>
            <person name="Li C."/>
            <person name="Wickell D."/>
            <person name="Kuo L.Y."/>
            <person name="Chen X."/>
            <person name="Nie B."/>
            <person name="Liao X."/>
            <person name="Peng D."/>
            <person name="Ji J."/>
            <person name="Jenkins J."/>
            <person name="Williams M."/>
            <person name="Shu S."/>
            <person name="Plott C."/>
            <person name="Barry K."/>
            <person name="Rajasekar S."/>
            <person name="Grimwood J."/>
            <person name="Han X."/>
            <person name="Sun S."/>
            <person name="Hou Z."/>
            <person name="He W."/>
            <person name="Dai G."/>
            <person name="Sun C."/>
            <person name="Schmutz J."/>
            <person name="Leebens-Mack J.H."/>
            <person name="Li F.W."/>
            <person name="Wang L."/>
        </authorList>
    </citation>
    <scope>NUCLEOTIDE SEQUENCE [LARGE SCALE GENOMIC DNA]</scope>
    <source>
        <strain evidence="2">cv. PW_Plant_1</strain>
    </source>
</reference>
<dbReference type="Proteomes" id="UP001162992">
    <property type="component" value="Chromosome 3"/>
</dbReference>
<organism evidence="1 2">
    <name type="scientific">Diphasiastrum complanatum</name>
    <name type="common">Issler's clubmoss</name>
    <name type="synonym">Lycopodium complanatum</name>
    <dbReference type="NCBI Taxonomy" id="34168"/>
    <lineage>
        <taxon>Eukaryota</taxon>
        <taxon>Viridiplantae</taxon>
        <taxon>Streptophyta</taxon>
        <taxon>Embryophyta</taxon>
        <taxon>Tracheophyta</taxon>
        <taxon>Lycopodiopsida</taxon>
        <taxon>Lycopodiales</taxon>
        <taxon>Lycopodiaceae</taxon>
        <taxon>Lycopodioideae</taxon>
        <taxon>Diphasiastrum</taxon>
    </lineage>
</organism>
<proteinExistence type="predicted"/>